<dbReference type="AlphaFoldDB" id="W7EYF7"/>
<dbReference type="OrthoDB" id="3678732at2759"/>
<feature type="non-terminal residue" evidence="1">
    <location>
        <position position="176"/>
    </location>
</feature>
<accession>W7EYF7</accession>
<dbReference type="EMBL" id="KI968702">
    <property type="protein sequence ID" value="EUN30945.1"/>
    <property type="molecule type" value="Genomic_DNA"/>
</dbReference>
<dbReference type="GeneID" id="26257596"/>
<dbReference type="Proteomes" id="UP000054337">
    <property type="component" value="Unassembled WGS sequence"/>
</dbReference>
<name>W7EYF7_BIPV3</name>
<gene>
    <name evidence="1" type="ORF">COCVIDRAFT_51140</name>
</gene>
<dbReference type="HOGENOM" id="CLU_1343986_0_0_1"/>
<organism evidence="1 2">
    <name type="scientific">Bipolaris victoriae (strain FI3)</name>
    <name type="common">Victoria blight of oats agent</name>
    <name type="synonym">Cochliobolus victoriae</name>
    <dbReference type="NCBI Taxonomy" id="930091"/>
    <lineage>
        <taxon>Eukaryota</taxon>
        <taxon>Fungi</taxon>
        <taxon>Dikarya</taxon>
        <taxon>Ascomycota</taxon>
        <taxon>Pezizomycotina</taxon>
        <taxon>Dothideomycetes</taxon>
        <taxon>Pleosporomycetidae</taxon>
        <taxon>Pleosporales</taxon>
        <taxon>Pleosporineae</taxon>
        <taxon>Pleosporaceae</taxon>
        <taxon>Bipolaris</taxon>
    </lineage>
</organism>
<dbReference type="RefSeq" id="XP_014560530.1">
    <property type="nucleotide sequence ID" value="XM_014705044.1"/>
</dbReference>
<proteinExistence type="predicted"/>
<protein>
    <submittedName>
        <fullName evidence="1">Uncharacterized protein</fullName>
    </submittedName>
</protein>
<keyword evidence="2" id="KW-1185">Reference proteome</keyword>
<feature type="non-terminal residue" evidence="1">
    <location>
        <position position="1"/>
    </location>
</feature>
<sequence>KKRVTFAADTVFEPGRRVNEFWRFGSVYKAGKHAPVMSGGWLDTSLKSDILEMMLNLKVYATYTVDSMAEFNDIHDEFVAYMEEGKPVTPGKRSKLRDHELCLEVMDEFAEYLGRCNANGSTLARDELAQAKVLVVYQGPNSGLLGFQFLKDTWDDAEAAEYLDQLKDEIPPENQG</sequence>
<reference evidence="1 2" key="1">
    <citation type="journal article" date="2013" name="PLoS Genet.">
        <title>Comparative genome structure, secondary metabolite, and effector coding capacity across Cochliobolus pathogens.</title>
        <authorList>
            <person name="Condon B.J."/>
            <person name="Leng Y."/>
            <person name="Wu D."/>
            <person name="Bushley K.E."/>
            <person name="Ohm R.A."/>
            <person name="Otillar R."/>
            <person name="Martin J."/>
            <person name="Schackwitz W."/>
            <person name="Grimwood J."/>
            <person name="MohdZainudin N."/>
            <person name="Xue C."/>
            <person name="Wang R."/>
            <person name="Manning V.A."/>
            <person name="Dhillon B."/>
            <person name="Tu Z.J."/>
            <person name="Steffenson B.J."/>
            <person name="Salamov A."/>
            <person name="Sun H."/>
            <person name="Lowry S."/>
            <person name="LaButti K."/>
            <person name="Han J."/>
            <person name="Copeland A."/>
            <person name="Lindquist E."/>
            <person name="Barry K."/>
            <person name="Schmutz J."/>
            <person name="Baker S.E."/>
            <person name="Ciuffetti L.M."/>
            <person name="Grigoriev I.V."/>
            <person name="Zhong S."/>
            <person name="Turgeon B.G."/>
        </authorList>
    </citation>
    <scope>NUCLEOTIDE SEQUENCE [LARGE SCALE GENOMIC DNA]</scope>
    <source>
        <strain evidence="1 2">FI3</strain>
    </source>
</reference>
<evidence type="ECO:0000313" key="2">
    <source>
        <dbReference type="Proteomes" id="UP000054337"/>
    </source>
</evidence>
<evidence type="ECO:0000313" key="1">
    <source>
        <dbReference type="EMBL" id="EUN30945.1"/>
    </source>
</evidence>